<evidence type="ECO:0000313" key="1">
    <source>
        <dbReference type="EMBL" id="PLC58432.1"/>
    </source>
</evidence>
<dbReference type="AlphaFoldDB" id="A0A2N4UTU3"/>
<organism evidence="1 2">
    <name type="scientific">Photobacterium carnosum</name>
    <dbReference type="NCBI Taxonomy" id="2023717"/>
    <lineage>
        <taxon>Bacteria</taxon>
        <taxon>Pseudomonadati</taxon>
        <taxon>Pseudomonadota</taxon>
        <taxon>Gammaproteobacteria</taxon>
        <taxon>Vibrionales</taxon>
        <taxon>Vibrionaceae</taxon>
        <taxon>Photobacterium</taxon>
    </lineage>
</organism>
<proteinExistence type="predicted"/>
<dbReference type="EMBL" id="NPIB01000007">
    <property type="protein sequence ID" value="PLC58432.1"/>
    <property type="molecule type" value="Genomic_DNA"/>
</dbReference>
<gene>
    <name evidence="1" type="ORF">CIK00_07995</name>
</gene>
<comment type="caution">
    <text evidence="1">The sequence shown here is derived from an EMBL/GenBank/DDBJ whole genome shotgun (WGS) entry which is preliminary data.</text>
</comment>
<dbReference type="Proteomes" id="UP000234420">
    <property type="component" value="Unassembled WGS sequence"/>
</dbReference>
<evidence type="ECO:0000313" key="2">
    <source>
        <dbReference type="Proteomes" id="UP000234420"/>
    </source>
</evidence>
<sequence>MVVDKKHNRCKCQCCKVGRIVWIQETRFAYFAQVLPVTYSRFKRYNMVLSLLVVWLIENRAVMAMEDQVEREGCVFI</sequence>
<name>A0A2N4UTU3_9GAMM</name>
<reference evidence="1 2" key="1">
    <citation type="journal article" date="2018" name="Syst. Appl. Microbiol.">
        <title>Photobacterium carnosum sp. nov., isolated from spoiled modified atmosphere packaged poultry meat.</title>
        <authorList>
            <person name="Hilgarth M."/>
            <person name="Fuertes S."/>
            <person name="Ehrmann M."/>
            <person name="Vogel R.F."/>
        </authorList>
    </citation>
    <scope>NUCLEOTIDE SEQUENCE [LARGE SCALE GENOMIC DNA]</scope>
    <source>
        <strain evidence="1 2">TMW 2.2021</strain>
    </source>
</reference>
<keyword evidence="2" id="KW-1185">Reference proteome</keyword>
<protein>
    <submittedName>
        <fullName evidence="1">Uncharacterized protein</fullName>
    </submittedName>
</protein>
<accession>A0A2N4UTU3</accession>